<gene>
    <name evidence="1" type="ORF">BJ976_000646</name>
</gene>
<dbReference type="Pfam" id="PF10011">
    <property type="entry name" value="DUF2254"/>
    <property type="match status" value="1"/>
</dbReference>
<dbReference type="Proteomes" id="UP000560081">
    <property type="component" value="Unassembled WGS sequence"/>
</dbReference>
<dbReference type="RefSeq" id="WP_135030665.1">
    <property type="nucleotide sequence ID" value="NZ_BMLA01000005.1"/>
</dbReference>
<proteinExistence type="predicted"/>
<keyword evidence="2" id="KW-1185">Reference proteome</keyword>
<dbReference type="OrthoDB" id="2955631at2"/>
<protein>
    <submittedName>
        <fullName evidence="1">Putative membrane protein</fullName>
    </submittedName>
</protein>
<evidence type="ECO:0000313" key="2">
    <source>
        <dbReference type="Proteomes" id="UP000560081"/>
    </source>
</evidence>
<accession>A0A4Y8WZ05</accession>
<dbReference type="EMBL" id="JACHMC010000001">
    <property type="protein sequence ID" value="MBB4882295.1"/>
    <property type="molecule type" value="Genomic_DNA"/>
</dbReference>
<reference evidence="1 2" key="1">
    <citation type="submission" date="2020-08" db="EMBL/GenBank/DDBJ databases">
        <title>Sequencing the genomes of 1000 actinobacteria strains.</title>
        <authorList>
            <person name="Klenk H.-P."/>
        </authorList>
    </citation>
    <scope>NUCLEOTIDE SEQUENCE [LARGE SCALE GENOMIC DNA]</scope>
    <source>
        <strain evidence="1 2">DSM 19079</strain>
    </source>
</reference>
<sequence length="419" mass="45630">MNHAVARVPVVREPHAVHRASPLRRLFEPFWVIPALVTIAAVALGFVLPLLDAALHHQIGVAFPGGPAGARSVLGTIASAMISVTGLVFSITMVVMQLASSQFSPRILQDFLSTRITQWTLGVFVASFVYALTVLREVRGAADDAEAFVPQLSVSLAYLLVLTAFILFPAFIRTIMSLIQVSQVVSRVGDATCAAVAEYFPDEDTLPEQADWEPRGTPSLVRVGDRHGHVVEVDEQRLTTLAHEKDLHLDLLPAPGAFLAPGTPLARVWGEVTDDVRDAVEDAVVLAAERRSTHDPGFGVRQLVDVAERALSPGINDPTTATQVVFELRRVLGTAVRRHDRPRHVADDDGVARLRIRPATVAELLTLGVEEIAHYGAGGVQIPRRLATLLDELEDVTLDRHRTALERTRALVTRRLEDA</sequence>
<organism evidence="1 2">
    <name type="scientific">Micrococcus flavus</name>
    <dbReference type="NCBI Taxonomy" id="384602"/>
    <lineage>
        <taxon>Bacteria</taxon>
        <taxon>Bacillati</taxon>
        <taxon>Actinomycetota</taxon>
        <taxon>Actinomycetes</taxon>
        <taxon>Micrococcales</taxon>
        <taxon>Micrococcaceae</taxon>
        <taxon>Micrococcus</taxon>
    </lineage>
</organism>
<comment type="caution">
    <text evidence="1">The sequence shown here is derived from an EMBL/GenBank/DDBJ whole genome shotgun (WGS) entry which is preliminary data.</text>
</comment>
<dbReference type="InterPro" id="IPR018723">
    <property type="entry name" value="DUF2254_membrane"/>
</dbReference>
<name>A0A4Y8WZ05_9MICC</name>
<dbReference type="AlphaFoldDB" id="A0A4Y8WZ05"/>
<evidence type="ECO:0000313" key="1">
    <source>
        <dbReference type="EMBL" id="MBB4882295.1"/>
    </source>
</evidence>